<evidence type="ECO:0000313" key="1">
    <source>
        <dbReference type="EMBL" id="KAJ4722132.1"/>
    </source>
</evidence>
<sequence length="676" mass="75253">MTNRREEEINGEEAGGSGGRFTVHPERELEANWEVDLAKKLEDYLLKICSGQVTSSDNLDNISVNFAEAALLVQGSVQVYSRKVEYLYNLVLHALEFISRKRQQDQSEGTSVLPQESGSQAIADEDNDLFWGFDDVPVEVKNRLDSPNGKDTSLNHFVKPPANLVVLEGDCLDTTGDGTELESYLLATNDVYRDFILLDPYDAVAVNDFLEGGEAGKGQSSVRKGSTSRKSFQSPTRCSGGTAHKSSLGRNKDGNLHPSPVVNCSSDVNGFNVGPDPPANADFGNSNHGFDMDDNYSEPRDFNKSDDEDDDPWKPLNPHEPGNLKVKPFRKVKAFRRIGVNSAKRTSVTTMFPLAKLHGTISPELIEIWEARNSAFQKQRTTQSPPLYEKLRQSLANEGQEIFDGFGHPGNYNDDKGYGSEDPDLGPPEYMDEDVPLQHDNHGDGPAQFDTHEAFEHGSQDSHANLEDLCRSHLDALLASIAETEKQTELAARVSSWKQKIEDNLEEQDSHPPFDIHEYGARIIDKVSLEKDNGNVMSFADVVDGQEMYDVARTFSALLQLVNNGDVDLDRSREDGDPVCYTAVNPFHIQLLNHEKKQEQTQFQLSKKRIKSPSRKGSSKARRERSPTINPSPVSSQQNFKLSMKLGKVGGVRCTPEGKRRRRSRFVEQVDLHSSG</sequence>
<dbReference type="EMBL" id="CM051396">
    <property type="protein sequence ID" value="KAJ4722132.1"/>
    <property type="molecule type" value="Genomic_DNA"/>
</dbReference>
<organism evidence="1 2">
    <name type="scientific">Melia azedarach</name>
    <name type="common">Chinaberry tree</name>
    <dbReference type="NCBI Taxonomy" id="155640"/>
    <lineage>
        <taxon>Eukaryota</taxon>
        <taxon>Viridiplantae</taxon>
        <taxon>Streptophyta</taxon>
        <taxon>Embryophyta</taxon>
        <taxon>Tracheophyta</taxon>
        <taxon>Spermatophyta</taxon>
        <taxon>Magnoliopsida</taxon>
        <taxon>eudicotyledons</taxon>
        <taxon>Gunneridae</taxon>
        <taxon>Pentapetalae</taxon>
        <taxon>rosids</taxon>
        <taxon>malvids</taxon>
        <taxon>Sapindales</taxon>
        <taxon>Meliaceae</taxon>
        <taxon>Melia</taxon>
    </lineage>
</organism>
<name>A0ACC1YFW8_MELAZ</name>
<dbReference type="Proteomes" id="UP001164539">
    <property type="component" value="Chromosome 3"/>
</dbReference>
<reference evidence="1 2" key="1">
    <citation type="journal article" date="2023" name="Science">
        <title>Complex scaffold remodeling in plant triterpene biosynthesis.</title>
        <authorList>
            <person name="De La Pena R."/>
            <person name="Hodgson H."/>
            <person name="Liu J.C."/>
            <person name="Stephenson M.J."/>
            <person name="Martin A.C."/>
            <person name="Owen C."/>
            <person name="Harkess A."/>
            <person name="Leebens-Mack J."/>
            <person name="Jimenez L.E."/>
            <person name="Osbourn A."/>
            <person name="Sattely E.S."/>
        </authorList>
    </citation>
    <scope>NUCLEOTIDE SEQUENCE [LARGE SCALE GENOMIC DNA]</scope>
    <source>
        <strain evidence="2">cv. JPN11</strain>
        <tissue evidence="1">Leaf</tissue>
    </source>
</reference>
<proteinExistence type="predicted"/>
<gene>
    <name evidence="1" type="ORF">OWV82_005686</name>
</gene>
<accession>A0ACC1YFW8</accession>
<comment type="caution">
    <text evidence="1">The sequence shown here is derived from an EMBL/GenBank/DDBJ whole genome shotgun (WGS) entry which is preliminary data.</text>
</comment>
<evidence type="ECO:0000313" key="2">
    <source>
        <dbReference type="Proteomes" id="UP001164539"/>
    </source>
</evidence>
<protein>
    <submittedName>
        <fullName evidence="1">Condensin-2 complex subunit H2-like</fullName>
    </submittedName>
</protein>
<keyword evidence="2" id="KW-1185">Reference proteome</keyword>